<protein>
    <submittedName>
        <fullName evidence="1">Uncharacterized protein</fullName>
    </submittedName>
</protein>
<dbReference type="OrthoDB" id="7028088at2"/>
<organism evidence="1 2">
    <name type="scientific">Pseudomonas saxonica</name>
    <dbReference type="NCBI Taxonomy" id="2600598"/>
    <lineage>
        <taxon>Bacteria</taxon>
        <taxon>Pseudomonadati</taxon>
        <taxon>Pseudomonadota</taxon>
        <taxon>Gammaproteobacteria</taxon>
        <taxon>Pseudomonadales</taxon>
        <taxon>Pseudomonadaceae</taxon>
        <taxon>Pseudomonas</taxon>
    </lineage>
</organism>
<dbReference type="AlphaFoldDB" id="A0A5C5Q0G5"/>
<dbReference type="RefSeq" id="WP_146425606.1">
    <property type="nucleotide sequence ID" value="NZ_VFIP01000009.1"/>
</dbReference>
<gene>
    <name evidence="1" type="ORF">FJD37_07060</name>
</gene>
<sequence length="117" mass="12271">MIDINSTKSSDTQAGVATELVIGGSGLTDTPIGTECNIGTNAVVFDADRRIVSEGTVEWTMSTNPAMPGMTLALSNHRICRVKGIVSQTFDLTLRATYPGLSDSKTITVKAIPGKAI</sequence>
<accession>A0A5C5Q0G5</accession>
<dbReference type="Proteomes" id="UP000317901">
    <property type="component" value="Unassembled WGS sequence"/>
</dbReference>
<proteinExistence type="predicted"/>
<comment type="caution">
    <text evidence="1">The sequence shown here is derived from an EMBL/GenBank/DDBJ whole genome shotgun (WGS) entry which is preliminary data.</text>
</comment>
<reference evidence="1 2" key="1">
    <citation type="submission" date="2019-06" db="EMBL/GenBank/DDBJ databases">
        <title>Pseudomonas bimorpha sp. nov. isolated from bovine raw milk and skim milk concentrate.</title>
        <authorList>
            <person name="Hofmann K."/>
            <person name="Huptas C."/>
            <person name="Doll E."/>
            <person name="Scherer S."/>
            <person name="Wenning M."/>
        </authorList>
    </citation>
    <scope>NUCLEOTIDE SEQUENCE [LARGE SCALE GENOMIC DNA]</scope>
    <source>
        <strain evidence="1 2">DSM 108990</strain>
    </source>
</reference>
<name>A0A5C5Q0G5_9PSED</name>
<evidence type="ECO:0000313" key="1">
    <source>
        <dbReference type="EMBL" id="TWR97815.1"/>
    </source>
</evidence>
<dbReference type="EMBL" id="VFIP01000009">
    <property type="protein sequence ID" value="TWR97815.1"/>
    <property type="molecule type" value="Genomic_DNA"/>
</dbReference>
<evidence type="ECO:0000313" key="2">
    <source>
        <dbReference type="Proteomes" id="UP000317901"/>
    </source>
</evidence>